<evidence type="ECO:0000256" key="2">
    <source>
        <dbReference type="ARBA" id="ARBA00010265"/>
    </source>
</evidence>
<keyword evidence="3" id="KW-0812">Transmembrane</keyword>
<dbReference type="AlphaFoldDB" id="A0A099VE22"/>
<proteinExistence type="inferred from homology"/>
<comment type="similarity">
    <text evidence="2">Belongs to the TrbI/VirB10 family.</text>
</comment>
<dbReference type="GO" id="GO:0016020">
    <property type="term" value="C:membrane"/>
    <property type="evidence" value="ECO:0007669"/>
    <property type="project" value="UniProtKB-SubCell"/>
</dbReference>
<feature type="region of interest" description="Disordered" evidence="6">
    <location>
        <begin position="127"/>
        <end position="155"/>
    </location>
</feature>
<evidence type="ECO:0000256" key="6">
    <source>
        <dbReference type="SAM" id="MobiDB-lite"/>
    </source>
</evidence>
<feature type="compositionally biased region" description="Basic residues" evidence="6">
    <location>
        <begin position="135"/>
        <end position="146"/>
    </location>
</feature>
<dbReference type="InterPro" id="IPR042217">
    <property type="entry name" value="T4SS_VirB10/TrbI"/>
</dbReference>
<dbReference type="Pfam" id="PF03743">
    <property type="entry name" value="TrbI"/>
    <property type="match status" value="1"/>
</dbReference>
<evidence type="ECO:0000256" key="3">
    <source>
        <dbReference type="ARBA" id="ARBA00022692"/>
    </source>
</evidence>
<sequence length="453" mass="51558">MCKEKEMKARVLNTLSFSFVLCLALMQQSIAESPLKISNNQNNAQKDNLDYLLDDYKTKFPVNDYIWQKEKPQQSAYDYFNKQQNDKSNKSISLDPHQQSLKTRMLQEQNRLQQAMQYNKQIVEQQNKQQTKNTKMTKIHTNHTNKPKSNINKTSPKNIDMEVLFLEAMEEKNPLFAEYGDEDFNLNYATAMGLGNANNISDYGNLFRDSYLGGRGNTQMQEDSTTKYGDSHFSNQENIDEATNEHKLYRTITAGKLIPCILLTPINSEIEGLVSAQVEQDIYAHMGRAVLIPRGSKVIGFYKNDNEIGQSRIQIVWREIITPQGVNIILTNAVASDSEGYAGAKGHLNNRYWQLYGMGITMQTLANAITFGVANTTQKPNASIGSSFYTGQILAQSQSDINNVLRQIISKQNDIKPIIQIKAGSRIYITPTAHIWFPIPRNKETMARYFDDE</sequence>
<dbReference type="NCBIfam" id="NF038092">
    <property type="entry name" value="T4SS_ComB10"/>
    <property type="match status" value="1"/>
</dbReference>
<evidence type="ECO:0000256" key="5">
    <source>
        <dbReference type="ARBA" id="ARBA00023136"/>
    </source>
</evidence>
<dbReference type="InterPro" id="IPR005498">
    <property type="entry name" value="T4SS_VirB10/TraB/TrbI"/>
</dbReference>
<organism evidence="7 8">
    <name type="scientific">Helicobacter trogontum</name>
    <dbReference type="NCBI Taxonomy" id="50960"/>
    <lineage>
        <taxon>Bacteria</taxon>
        <taxon>Pseudomonadati</taxon>
        <taxon>Campylobacterota</taxon>
        <taxon>Epsilonproteobacteria</taxon>
        <taxon>Campylobacterales</taxon>
        <taxon>Helicobacteraceae</taxon>
        <taxon>Helicobacter</taxon>
    </lineage>
</organism>
<comment type="subcellular location">
    <subcellularLocation>
        <location evidence="1">Membrane</location>
        <topology evidence="1">Single-pass membrane protein</topology>
    </subcellularLocation>
</comment>
<dbReference type="OrthoDB" id="5362754at2"/>
<protein>
    <submittedName>
        <fullName evidence="7">TrbI/VirB10 family protein</fullName>
    </submittedName>
</protein>
<comment type="caution">
    <text evidence="7">The sequence shown here is derived from an EMBL/GenBank/DDBJ whole genome shotgun (WGS) entry which is preliminary data.</text>
</comment>
<accession>A0A099VE22</accession>
<reference evidence="7 8" key="1">
    <citation type="journal article" date="2014" name="Genome Announc.">
        <title>Draft genome sequences of eight enterohepatic helicobacter species isolated from both laboratory and wild rodents.</title>
        <authorList>
            <person name="Sheh A."/>
            <person name="Shen Z."/>
            <person name="Fox J.G."/>
        </authorList>
    </citation>
    <scope>NUCLEOTIDE SEQUENCE [LARGE SCALE GENOMIC DNA]</scope>
    <source>
        <strain evidence="7 8">ATCC 700114</strain>
    </source>
</reference>
<dbReference type="Gene3D" id="2.40.128.260">
    <property type="entry name" value="Type IV secretion system, VirB10/TraB/TrbI"/>
    <property type="match status" value="1"/>
</dbReference>
<keyword evidence="5" id="KW-0472">Membrane</keyword>
<dbReference type="CDD" id="cd16429">
    <property type="entry name" value="VirB10"/>
    <property type="match status" value="1"/>
</dbReference>
<keyword evidence="4" id="KW-1133">Transmembrane helix</keyword>
<dbReference type="EMBL" id="JRPL02000002">
    <property type="protein sequence ID" value="TLD84672.1"/>
    <property type="molecule type" value="Genomic_DNA"/>
</dbReference>
<dbReference type="InterPro" id="IPR048018">
    <property type="entry name" value="T4SS_ComB10-like"/>
</dbReference>
<evidence type="ECO:0000256" key="1">
    <source>
        <dbReference type="ARBA" id="ARBA00004167"/>
    </source>
</evidence>
<evidence type="ECO:0000313" key="7">
    <source>
        <dbReference type="EMBL" id="TLD84672.1"/>
    </source>
</evidence>
<dbReference type="Proteomes" id="UP000029878">
    <property type="component" value="Unassembled WGS sequence"/>
</dbReference>
<name>A0A099VE22_9HELI</name>
<evidence type="ECO:0000256" key="4">
    <source>
        <dbReference type="ARBA" id="ARBA00022989"/>
    </source>
</evidence>
<gene>
    <name evidence="7" type="ORF">LS81_001290</name>
</gene>
<evidence type="ECO:0000313" key="8">
    <source>
        <dbReference type="Proteomes" id="UP000029878"/>
    </source>
</evidence>